<keyword evidence="1" id="KW-0732">Signal</keyword>
<sequence>MKKCILSLLVLSIGARGYAQDCLPVKQGQSYKLSSISYDTPVAQDINKWTKTKPAKREGIIAEHNEKVMSGKMKPKYTFDMVYVATEVDNKDGFVHAKMVTTINNIEYESHISCKEDTLYIARRNGFQKSMSPQGKKVGYSLLGVNKLPVAIKIGDQLEPYLDYTWTYPQSDVIDVNVISAKGTSYAGFGTSKSWVQYTPAQVLQTKSFLTLQVNNANAQVTGTIEFVLGKKQYTAYIIESELWTKTFADFDYQSDDNRVAVEKMNRSVQEYWTKKVANRLDKNKLVNDGGYIVSYKTEWFVPELGIVNLIVKSQGFITNETKLVALN</sequence>
<feature type="chain" id="PRO_5012303447" evidence="1">
    <location>
        <begin position="20"/>
        <end position="328"/>
    </location>
</feature>
<protein>
    <submittedName>
        <fullName evidence="2">Uncharacterized protein</fullName>
    </submittedName>
</protein>
<feature type="signal peptide" evidence="1">
    <location>
        <begin position="1"/>
        <end position="19"/>
    </location>
</feature>
<evidence type="ECO:0000313" key="2">
    <source>
        <dbReference type="EMBL" id="SMD38168.1"/>
    </source>
</evidence>
<gene>
    <name evidence="2" type="ORF">SAMN04488029_3660</name>
</gene>
<evidence type="ECO:0000313" key="3">
    <source>
        <dbReference type="Proteomes" id="UP000192472"/>
    </source>
</evidence>
<name>A0A1W2GP93_REIFA</name>
<keyword evidence="3" id="KW-1185">Reference proteome</keyword>
<dbReference type="EMBL" id="FWYF01000004">
    <property type="protein sequence ID" value="SMD38168.1"/>
    <property type="molecule type" value="Genomic_DNA"/>
</dbReference>
<dbReference type="AlphaFoldDB" id="A0A1W2GP93"/>
<dbReference type="OrthoDB" id="9931407at2"/>
<dbReference type="RefSeq" id="WP_084374281.1">
    <property type="nucleotide sequence ID" value="NZ_FWYF01000004.1"/>
</dbReference>
<proteinExistence type="predicted"/>
<reference evidence="2 3" key="1">
    <citation type="submission" date="2017-04" db="EMBL/GenBank/DDBJ databases">
        <authorList>
            <person name="Afonso C.L."/>
            <person name="Miller P.J."/>
            <person name="Scott M.A."/>
            <person name="Spackman E."/>
            <person name="Goraichik I."/>
            <person name="Dimitrov K.M."/>
            <person name="Suarez D.L."/>
            <person name="Swayne D.E."/>
        </authorList>
    </citation>
    <scope>NUCLEOTIDE SEQUENCE [LARGE SCALE GENOMIC DNA]</scope>
    <source>
        <strain evidence="2 3">DSM 26133</strain>
    </source>
</reference>
<evidence type="ECO:0000256" key="1">
    <source>
        <dbReference type="SAM" id="SignalP"/>
    </source>
</evidence>
<organism evidence="2 3">
    <name type="scientific">Reichenbachiella faecimaris</name>
    <dbReference type="NCBI Taxonomy" id="692418"/>
    <lineage>
        <taxon>Bacteria</taxon>
        <taxon>Pseudomonadati</taxon>
        <taxon>Bacteroidota</taxon>
        <taxon>Cytophagia</taxon>
        <taxon>Cytophagales</taxon>
        <taxon>Reichenbachiellaceae</taxon>
        <taxon>Reichenbachiella</taxon>
    </lineage>
</organism>
<accession>A0A1W2GP93</accession>
<dbReference type="Proteomes" id="UP000192472">
    <property type="component" value="Unassembled WGS sequence"/>
</dbReference>